<dbReference type="RefSeq" id="WP_379516461.1">
    <property type="nucleotide sequence ID" value="NZ_JBHSPA010000027.1"/>
</dbReference>
<dbReference type="EMBL" id="JBHSPA010000027">
    <property type="protein sequence ID" value="MFC5826955.1"/>
    <property type="molecule type" value="Genomic_DNA"/>
</dbReference>
<feature type="domain" description="Glyoxalase/fosfomycin resistance/dioxygenase" evidence="1">
    <location>
        <begin position="18"/>
        <end position="53"/>
    </location>
</feature>
<organism evidence="2 3">
    <name type="scientific">Nonomuraea insulae</name>
    <dbReference type="NCBI Taxonomy" id="1616787"/>
    <lineage>
        <taxon>Bacteria</taxon>
        <taxon>Bacillati</taxon>
        <taxon>Actinomycetota</taxon>
        <taxon>Actinomycetes</taxon>
        <taxon>Streptosporangiales</taxon>
        <taxon>Streptosporangiaceae</taxon>
        <taxon>Nonomuraea</taxon>
    </lineage>
</organism>
<proteinExistence type="predicted"/>
<accession>A0ABW1CMG1</accession>
<dbReference type="Proteomes" id="UP001596058">
    <property type="component" value="Unassembled WGS sequence"/>
</dbReference>
<comment type="caution">
    <text evidence="2">The sequence shown here is derived from an EMBL/GenBank/DDBJ whole genome shotgun (WGS) entry which is preliminary data.</text>
</comment>
<dbReference type="Pfam" id="PF00903">
    <property type="entry name" value="Glyoxalase"/>
    <property type="match status" value="1"/>
</dbReference>
<dbReference type="InterPro" id="IPR004360">
    <property type="entry name" value="Glyas_Fos-R_dOase_dom"/>
</dbReference>
<evidence type="ECO:0000313" key="2">
    <source>
        <dbReference type="EMBL" id="MFC5826955.1"/>
    </source>
</evidence>
<dbReference type="SUPFAM" id="SSF54593">
    <property type="entry name" value="Glyoxalase/Bleomycin resistance protein/Dihydroxybiphenyl dioxygenase"/>
    <property type="match status" value="1"/>
</dbReference>
<keyword evidence="3" id="KW-1185">Reference proteome</keyword>
<protein>
    <submittedName>
        <fullName evidence="2">VOC family protein</fullName>
    </submittedName>
</protein>
<reference evidence="3" key="1">
    <citation type="journal article" date="2019" name="Int. J. Syst. Evol. Microbiol.">
        <title>The Global Catalogue of Microorganisms (GCM) 10K type strain sequencing project: providing services to taxonomists for standard genome sequencing and annotation.</title>
        <authorList>
            <consortium name="The Broad Institute Genomics Platform"/>
            <consortium name="The Broad Institute Genome Sequencing Center for Infectious Disease"/>
            <person name="Wu L."/>
            <person name="Ma J."/>
        </authorList>
    </citation>
    <scope>NUCLEOTIDE SEQUENCE [LARGE SCALE GENOMIC DNA]</scope>
    <source>
        <strain evidence="3">CCUG 53903</strain>
    </source>
</reference>
<sequence length="80" mass="8893">MSSLRPQGLCPHLFVRGAARAVAAGAEVEMPVREMFWGERYGVLRDPFGHRWAVTTAREQLTPDEIVEGTEARPYPPSPS</sequence>
<name>A0ABW1CMG1_9ACTN</name>
<evidence type="ECO:0000313" key="3">
    <source>
        <dbReference type="Proteomes" id="UP001596058"/>
    </source>
</evidence>
<gene>
    <name evidence="2" type="ORF">ACFPZ3_24040</name>
</gene>
<dbReference type="Gene3D" id="3.30.720.110">
    <property type="match status" value="1"/>
</dbReference>
<evidence type="ECO:0000259" key="1">
    <source>
        <dbReference type="Pfam" id="PF00903"/>
    </source>
</evidence>
<dbReference type="InterPro" id="IPR029068">
    <property type="entry name" value="Glyas_Bleomycin-R_OHBP_Dase"/>
</dbReference>